<dbReference type="InterPro" id="IPR003675">
    <property type="entry name" value="Rce1/LyrA-like_dom"/>
</dbReference>
<proteinExistence type="predicted"/>
<keyword evidence="3" id="KW-0482">Metalloprotease</keyword>
<evidence type="ECO:0000256" key="1">
    <source>
        <dbReference type="SAM" id="Phobius"/>
    </source>
</evidence>
<keyword evidence="3" id="KW-0645">Protease</keyword>
<evidence type="ECO:0000313" key="4">
    <source>
        <dbReference type="Proteomes" id="UP001236404"/>
    </source>
</evidence>
<keyword evidence="1" id="KW-1133">Transmembrane helix</keyword>
<keyword evidence="1" id="KW-0812">Transmembrane</keyword>
<feature type="transmembrane region" description="Helical" evidence="1">
    <location>
        <begin position="229"/>
        <end position="254"/>
    </location>
</feature>
<comment type="caution">
    <text evidence="3">The sequence shown here is derived from an EMBL/GenBank/DDBJ whole genome shotgun (WGS) entry which is preliminary data.</text>
</comment>
<feature type="transmembrane region" description="Helical" evidence="1">
    <location>
        <begin position="70"/>
        <end position="89"/>
    </location>
</feature>
<feature type="domain" description="CAAX prenyl protease 2/Lysostaphin resistance protein A-like" evidence="2">
    <location>
        <begin position="127"/>
        <end position="219"/>
    </location>
</feature>
<gene>
    <name evidence="3" type="ORF">QUG93_00810</name>
</gene>
<name>A0ABT7TMW5_9MICO</name>
<feature type="transmembrane region" description="Helical" evidence="1">
    <location>
        <begin position="126"/>
        <end position="145"/>
    </location>
</feature>
<accession>A0ABT7TMW5</accession>
<dbReference type="Pfam" id="PF02517">
    <property type="entry name" value="Rce1-like"/>
    <property type="match status" value="1"/>
</dbReference>
<organism evidence="3 4">
    <name type="scientific">Curtobacterium caseinilyticum</name>
    <dbReference type="NCBI Taxonomy" id="3055137"/>
    <lineage>
        <taxon>Bacteria</taxon>
        <taxon>Bacillati</taxon>
        <taxon>Actinomycetota</taxon>
        <taxon>Actinomycetes</taxon>
        <taxon>Micrococcales</taxon>
        <taxon>Microbacteriaceae</taxon>
        <taxon>Curtobacterium</taxon>
    </lineage>
</organism>
<keyword evidence="3" id="KW-0378">Hydrolase</keyword>
<dbReference type="EC" id="3.4.-.-" evidence="3"/>
<feature type="transmembrane region" description="Helical" evidence="1">
    <location>
        <begin position="157"/>
        <end position="176"/>
    </location>
</feature>
<keyword evidence="1" id="KW-0472">Membrane</keyword>
<dbReference type="RefSeq" id="WP_289471733.1">
    <property type="nucleotide sequence ID" value="NZ_JAUCMN010000001.1"/>
</dbReference>
<feature type="transmembrane region" description="Helical" evidence="1">
    <location>
        <begin position="206"/>
        <end position="223"/>
    </location>
</feature>
<keyword evidence="4" id="KW-1185">Reference proteome</keyword>
<reference evidence="3 4" key="1">
    <citation type="submission" date="2023-06" db="EMBL/GenBank/DDBJ databases">
        <authorList>
            <person name="Feng G."/>
            <person name="Li J."/>
            <person name="Zhu H."/>
        </authorList>
    </citation>
    <scope>NUCLEOTIDE SEQUENCE [LARGE SCALE GENOMIC DNA]</scope>
    <source>
        <strain evidence="3 4">RHCKG28</strain>
    </source>
</reference>
<feature type="transmembrane region" description="Helical" evidence="1">
    <location>
        <begin position="101"/>
        <end position="120"/>
    </location>
</feature>
<dbReference type="GO" id="GO:0008237">
    <property type="term" value="F:metallopeptidase activity"/>
    <property type="evidence" value="ECO:0007669"/>
    <property type="project" value="UniProtKB-KW"/>
</dbReference>
<sequence>MPSTPPAPDARKEPAFPVRITSRPAAALVTLGFVVVLPLVLLAVSTVLPGTDGSPLGSQDALVRQAVGDGTALVVVAALVSLLGGWRSVVAEPRTRSRWGVVILVGYAVLAAATFTTPLRPGSGDYLGALAVAVVAVALVEELVYRGVLVVGFRRALPEWVVWLLSTASFALTHALGQGLDGLFQVQMTFVLGSAAYLVRRVSGSIVGPVVLHVLYNAVQGFRTQTADGVPAVLSAATVLFLFAAAVVGLVLAIRHPRDDRRA</sequence>
<dbReference type="Proteomes" id="UP001236404">
    <property type="component" value="Unassembled WGS sequence"/>
</dbReference>
<evidence type="ECO:0000259" key="2">
    <source>
        <dbReference type="Pfam" id="PF02517"/>
    </source>
</evidence>
<dbReference type="EMBL" id="JAUCMN010000001">
    <property type="protein sequence ID" value="MDM7890219.1"/>
    <property type="molecule type" value="Genomic_DNA"/>
</dbReference>
<evidence type="ECO:0000313" key="3">
    <source>
        <dbReference type="EMBL" id="MDM7890219.1"/>
    </source>
</evidence>
<feature type="transmembrane region" description="Helical" evidence="1">
    <location>
        <begin position="25"/>
        <end position="50"/>
    </location>
</feature>
<protein>
    <submittedName>
        <fullName evidence="3">CPBP family intramembrane metalloprotease</fullName>
        <ecNumber evidence="3">3.4.-.-</ecNumber>
    </submittedName>
</protein>